<accession>A0ABX8JJM4</accession>
<gene>
    <name evidence="2" type="ORF">KP005_04655</name>
</gene>
<dbReference type="SMART" id="SM00530">
    <property type="entry name" value="HTH_XRE"/>
    <property type="match status" value="1"/>
</dbReference>
<protein>
    <submittedName>
        <fullName evidence="2">Helix-turn-helix domain-containing protein</fullName>
    </submittedName>
</protein>
<reference evidence="2 3" key="1">
    <citation type="submission" date="2021-06" db="EMBL/GenBank/DDBJ databases">
        <title>Gemonas diversity in paddy soil.</title>
        <authorList>
            <person name="Liu G."/>
        </authorList>
    </citation>
    <scope>NUCLEOTIDE SEQUENCE [LARGE SCALE GENOMIC DNA]</scope>
    <source>
        <strain evidence="2 3">RG29</strain>
    </source>
</reference>
<dbReference type="InterPro" id="IPR001387">
    <property type="entry name" value="Cro/C1-type_HTH"/>
</dbReference>
<name>A0ABX8JJM4_9BACT</name>
<organism evidence="2 3">
    <name type="scientific">Geomonas diazotrophica</name>
    <dbReference type="NCBI Taxonomy" id="2843197"/>
    <lineage>
        <taxon>Bacteria</taxon>
        <taxon>Pseudomonadati</taxon>
        <taxon>Thermodesulfobacteriota</taxon>
        <taxon>Desulfuromonadia</taxon>
        <taxon>Geobacterales</taxon>
        <taxon>Geobacteraceae</taxon>
        <taxon>Geomonas</taxon>
    </lineage>
</organism>
<dbReference type="CDD" id="cd00093">
    <property type="entry name" value="HTH_XRE"/>
    <property type="match status" value="1"/>
</dbReference>
<feature type="domain" description="HTH cro/C1-type" evidence="1">
    <location>
        <begin position="7"/>
        <end position="61"/>
    </location>
</feature>
<dbReference type="Proteomes" id="UP000683493">
    <property type="component" value="Chromosome"/>
</dbReference>
<evidence type="ECO:0000313" key="3">
    <source>
        <dbReference type="Proteomes" id="UP000683493"/>
    </source>
</evidence>
<dbReference type="EMBL" id="CP076724">
    <property type="protein sequence ID" value="QWV98584.1"/>
    <property type="molecule type" value="Genomic_DNA"/>
</dbReference>
<evidence type="ECO:0000313" key="2">
    <source>
        <dbReference type="EMBL" id="QWV98584.1"/>
    </source>
</evidence>
<dbReference type="PROSITE" id="PS50943">
    <property type="entry name" value="HTH_CROC1"/>
    <property type="match status" value="1"/>
</dbReference>
<proteinExistence type="predicted"/>
<keyword evidence="3" id="KW-1185">Reference proteome</keyword>
<sequence length="273" mass="31004">MDFGKKLRFLRLMQGVSQTALASLVGTSPPYLARYEASINRPKRDATLMLAQSLRVSVEWFDYCSGAPFLFRVWAPLREKDTKKHRAAIIRGAETLFPEFLSSNKILCAVRHVSKYNVHYLIAFKALDTTGKLADETSIVIIFVDEELDKILMKCCDDCQIDVGERDNSLLSVTPDADSLEVFESYLEAISKTLPGIDVCKYSHDFSKSENFEGQKRSWTFSLNVEVISDKEITRKEAQKQLYDAIENLDFKSNQSLKIILQNKSTTDSTEQS</sequence>
<evidence type="ECO:0000259" key="1">
    <source>
        <dbReference type="PROSITE" id="PS50943"/>
    </source>
</evidence>
<dbReference type="Pfam" id="PF01381">
    <property type="entry name" value="HTH_3"/>
    <property type="match status" value="1"/>
</dbReference>